<comment type="caution">
    <text evidence="2">Lacks conserved residue(s) required for the propagation of feature annotation.</text>
</comment>
<feature type="domain" description="PNPLA" evidence="4">
    <location>
        <begin position="11"/>
        <end position="284"/>
    </location>
</feature>
<dbReference type="Gene3D" id="3.40.1090.10">
    <property type="entry name" value="Cytosolic phospholipase A2 catalytic domain"/>
    <property type="match status" value="2"/>
</dbReference>
<dbReference type="GO" id="GO:0016787">
    <property type="term" value="F:hydrolase activity"/>
    <property type="evidence" value="ECO:0007669"/>
    <property type="project" value="UniProtKB-UniRule"/>
</dbReference>
<feature type="transmembrane region" description="Helical" evidence="3">
    <location>
        <begin position="851"/>
        <end position="879"/>
    </location>
</feature>
<feature type="active site" description="Proton acceptor" evidence="2">
    <location>
        <position position="271"/>
    </location>
</feature>
<dbReference type="AlphaFoldDB" id="A0A3S2VWJ8"/>
<protein>
    <submittedName>
        <fullName evidence="5">DUF3376 domain-containing protein</fullName>
    </submittedName>
</protein>
<dbReference type="Pfam" id="PF01734">
    <property type="entry name" value="Patatin"/>
    <property type="match status" value="1"/>
</dbReference>
<dbReference type="PROSITE" id="PS51635">
    <property type="entry name" value="PNPLA"/>
    <property type="match status" value="1"/>
</dbReference>
<feature type="short sequence motif" description="GXSXG" evidence="2">
    <location>
        <begin position="77"/>
        <end position="81"/>
    </location>
</feature>
<evidence type="ECO:0000313" key="6">
    <source>
        <dbReference type="Proteomes" id="UP000283128"/>
    </source>
</evidence>
<keyword evidence="3" id="KW-0472">Membrane</keyword>
<dbReference type="InterPro" id="IPR016035">
    <property type="entry name" value="Acyl_Trfase/lysoPLipase"/>
</dbReference>
<feature type="short sequence motif" description="DGA/G" evidence="2">
    <location>
        <begin position="271"/>
        <end position="273"/>
    </location>
</feature>
<dbReference type="OrthoDB" id="8728704at2"/>
<evidence type="ECO:0000256" key="3">
    <source>
        <dbReference type="SAM" id="Phobius"/>
    </source>
</evidence>
<dbReference type="Pfam" id="PF11856">
    <property type="entry name" value="DUF3376"/>
    <property type="match status" value="1"/>
</dbReference>
<accession>A0A3S2VWJ8</accession>
<evidence type="ECO:0000259" key="4">
    <source>
        <dbReference type="PROSITE" id="PS51635"/>
    </source>
</evidence>
<dbReference type="EMBL" id="RZYA01000008">
    <property type="protein sequence ID" value="RVU23064.1"/>
    <property type="molecule type" value="Genomic_DNA"/>
</dbReference>
<keyword evidence="1 2" id="KW-0443">Lipid metabolism</keyword>
<name>A0A3S2VWJ8_9ACTN</name>
<keyword evidence="3" id="KW-0812">Transmembrane</keyword>
<dbReference type="InterPro" id="IPR024282">
    <property type="entry name" value="DUF3376"/>
</dbReference>
<dbReference type="Proteomes" id="UP000283128">
    <property type="component" value="Unassembled WGS sequence"/>
</dbReference>
<keyword evidence="2" id="KW-0378">Hydrolase</keyword>
<sequence length="885" mass="98338">MATPEQTRLALVLNGGVSLAVWMGGVTHEIDLLRRASRGLRSGRPESVAPADQACFETWQRVMRQAHTQVLVDVIAGTSAGGLNGSLLAAAIGRGTALPDLRKTWQEAAALTDDRLLGHPSYNSVLDGRYFEDEIGKILHGMSGNQGDAEPVTLFVTATALDGLPEYLRDGFGGQFQVADHRRIYKFQHDPCAVVFRKAGAECDVWKPETHARRDFLDEKVLDRLRLAARASAGFPVAFAPVDESPLLGQRVRPAPEIPSQGRDRASWIVDGGLLNNAPFEPVLGAIGDRRVDGPVRRIVVYIVPSTGVAERHTETRPPCKATEWPSVLGTAVSYPREADFRNGTAELLALMNRQSFDRHLELYVRQIEPTHEPETDPRVELHKLSETLFPEYLRSRISGAVWKVRQLREEGRGVRSLVGIPQAEDIDDILRHGRRPSWVPESKSALENPAWRPWVWGVSVAERLMWTLVGDIERRLRANAAGQDSPRCAPDEDVADARRRDQSALTDALNGLSSCVRTVRAVQDTVFALIRNATEAGGAPADRLDPEQGPVALLNAVYEQLGLEDVLGEQVHSAVKAYADALRKVKGPAVSGLGEVEILRFCLIAEVVARAFSSPEELVEHTPQFEFLRLGPDDHSPVFPLDKYAPLGDRKLYGIRLNHFGAFVRPEWRASDFTWGRLDASHHLLRLFIPDHQERRLVETELHEAILRAEIGKEQMGRNLDELAEPDDSLLFQRYLDTRNGRHTAGRMVEAVLGIVVGKGSSDSGVKAEAGKVMFRRAFGRRVEAWQWSGPSRLVCSPARWLWWWRVRRDPATAMRTTLWAAMLALVSAMAGAFGLSVLVRYLWESDWSWTLQLATAAAGMAVLLGLEFIVTGLFCWAARHLRQ</sequence>
<proteinExistence type="predicted"/>
<evidence type="ECO:0000256" key="2">
    <source>
        <dbReference type="PROSITE-ProRule" id="PRU01161"/>
    </source>
</evidence>
<dbReference type="InterPro" id="IPR002641">
    <property type="entry name" value="PNPLA_dom"/>
</dbReference>
<feature type="transmembrane region" description="Helical" evidence="3">
    <location>
        <begin position="819"/>
        <end position="845"/>
    </location>
</feature>
<dbReference type="RefSeq" id="WP_127829348.1">
    <property type="nucleotide sequence ID" value="NZ_RZYA01000008.1"/>
</dbReference>
<reference evidence="5 6" key="1">
    <citation type="submission" date="2019-01" db="EMBL/GenBank/DDBJ databases">
        <title>Genome sequences of Streptomyces and Rhizobium isolates collected from root and soil.</title>
        <authorList>
            <person name="Chhettri S."/>
            <person name="Sevigny J.L."/>
            <person name="Sen A."/>
            <person name="Ennis N."/>
            <person name="Tisa L."/>
        </authorList>
    </citation>
    <scope>NUCLEOTIDE SEQUENCE [LARGE SCALE GENOMIC DNA]</scope>
    <source>
        <strain evidence="5 6">San01</strain>
    </source>
</reference>
<comment type="caution">
    <text evidence="5">The sequence shown here is derived from an EMBL/GenBank/DDBJ whole genome shotgun (WGS) entry which is preliminary data.</text>
</comment>
<evidence type="ECO:0000313" key="5">
    <source>
        <dbReference type="EMBL" id="RVU23064.1"/>
    </source>
</evidence>
<keyword evidence="2" id="KW-0442">Lipid degradation</keyword>
<keyword evidence="3" id="KW-1133">Transmembrane helix</keyword>
<dbReference type="SUPFAM" id="SSF52151">
    <property type="entry name" value="FabD/lysophospholipase-like"/>
    <property type="match status" value="1"/>
</dbReference>
<organism evidence="5 6">
    <name type="scientific">Streptomyces antnestii</name>
    <dbReference type="NCBI Taxonomy" id="2494256"/>
    <lineage>
        <taxon>Bacteria</taxon>
        <taxon>Bacillati</taxon>
        <taxon>Actinomycetota</taxon>
        <taxon>Actinomycetes</taxon>
        <taxon>Kitasatosporales</taxon>
        <taxon>Streptomycetaceae</taxon>
        <taxon>Streptomyces</taxon>
    </lineage>
</organism>
<feature type="active site" description="Nucleophile" evidence="2">
    <location>
        <position position="79"/>
    </location>
</feature>
<keyword evidence="6" id="KW-1185">Reference proteome</keyword>
<dbReference type="GO" id="GO:0016042">
    <property type="term" value="P:lipid catabolic process"/>
    <property type="evidence" value="ECO:0007669"/>
    <property type="project" value="UniProtKB-UniRule"/>
</dbReference>
<gene>
    <name evidence="5" type="ORF">EOT10_18535</name>
</gene>
<evidence type="ECO:0000256" key="1">
    <source>
        <dbReference type="ARBA" id="ARBA00023098"/>
    </source>
</evidence>